<comment type="caution">
    <text evidence="5">The sequence shown here is derived from an EMBL/GenBank/DDBJ whole genome shotgun (WGS) entry which is preliminary data.</text>
</comment>
<dbReference type="InterPro" id="IPR017871">
    <property type="entry name" value="ABC_transporter-like_CS"/>
</dbReference>
<dbReference type="GO" id="GO:0008643">
    <property type="term" value="P:carbohydrate transport"/>
    <property type="evidence" value="ECO:0007669"/>
    <property type="project" value="InterPro"/>
</dbReference>
<dbReference type="InterPro" id="IPR003439">
    <property type="entry name" value="ABC_transporter-like_ATP-bd"/>
</dbReference>
<protein>
    <submittedName>
        <fullName evidence="5">Glycerol-3-phosphate ABC transporter ATP-binding protein</fullName>
    </submittedName>
</protein>
<dbReference type="InterPro" id="IPR040582">
    <property type="entry name" value="OB_MalK-like"/>
</dbReference>
<keyword evidence="1" id="KW-0813">Transport</keyword>
<dbReference type="InterPro" id="IPR003593">
    <property type="entry name" value="AAA+_ATPase"/>
</dbReference>
<dbReference type="SUPFAM" id="SSF50331">
    <property type="entry name" value="MOP-like"/>
    <property type="match status" value="1"/>
</dbReference>
<gene>
    <name evidence="5" type="ORF">BXT86_00985</name>
</gene>
<dbReference type="PROSITE" id="PS50893">
    <property type="entry name" value="ABC_TRANSPORTER_2"/>
    <property type="match status" value="1"/>
</dbReference>
<dbReference type="FunFam" id="3.40.50.300:FF:000042">
    <property type="entry name" value="Maltose/maltodextrin ABC transporter, ATP-binding protein"/>
    <property type="match status" value="1"/>
</dbReference>
<evidence type="ECO:0000259" key="4">
    <source>
        <dbReference type="PROSITE" id="PS50893"/>
    </source>
</evidence>
<dbReference type="InterPro" id="IPR027417">
    <property type="entry name" value="P-loop_NTPase"/>
</dbReference>
<evidence type="ECO:0000256" key="3">
    <source>
        <dbReference type="ARBA" id="ARBA00022840"/>
    </source>
</evidence>
<proteinExistence type="predicted"/>
<keyword evidence="3 5" id="KW-0067">ATP-binding</keyword>
<organism evidence="5 6">
    <name type="scientific">candidate division WOR-3 bacterium 4484_100</name>
    <dbReference type="NCBI Taxonomy" id="1936077"/>
    <lineage>
        <taxon>Bacteria</taxon>
        <taxon>Bacteria division WOR-3</taxon>
    </lineage>
</organism>
<feature type="domain" description="ABC transporter" evidence="4">
    <location>
        <begin position="4"/>
        <end position="235"/>
    </location>
</feature>
<dbReference type="PROSITE" id="PS00211">
    <property type="entry name" value="ABC_TRANSPORTER_1"/>
    <property type="match status" value="1"/>
</dbReference>
<dbReference type="InterPro" id="IPR047641">
    <property type="entry name" value="ABC_transpr_MalK/UgpC-like"/>
</dbReference>
<evidence type="ECO:0000313" key="5">
    <source>
        <dbReference type="EMBL" id="OPX18475.1"/>
    </source>
</evidence>
<dbReference type="GO" id="GO:0140359">
    <property type="term" value="F:ABC-type transporter activity"/>
    <property type="evidence" value="ECO:0007669"/>
    <property type="project" value="InterPro"/>
</dbReference>
<dbReference type="AlphaFoldDB" id="A0A1V4QHZ4"/>
<dbReference type="NCBIfam" id="NF008653">
    <property type="entry name" value="PRK11650.1"/>
    <property type="match status" value="1"/>
</dbReference>
<dbReference type="Gene3D" id="2.40.50.100">
    <property type="match status" value="1"/>
</dbReference>
<dbReference type="Proteomes" id="UP000191663">
    <property type="component" value="Unassembled WGS sequence"/>
</dbReference>
<dbReference type="CDD" id="cd03301">
    <property type="entry name" value="ABC_MalK_N"/>
    <property type="match status" value="1"/>
</dbReference>
<dbReference type="Pfam" id="PF17912">
    <property type="entry name" value="OB_MalK"/>
    <property type="match status" value="1"/>
</dbReference>
<dbReference type="GO" id="GO:0005524">
    <property type="term" value="F:ATP binding"/>
    <property type="evidence" value="ECO:0007669"/>
    <property type="project" value="UniProtKB-KW"/>
</dbReference>
<dbReference type="PANTHER" id="PTHR43875:SF1">
    <property type="entry name" value="OSMOPROTECTIVE COMPOUNDS UPTAKE ATP-BINDING PROTEIN GGTA"/>
    <property type="match status" value="1"/>
</dbReference>
<sequence>MAKLRLERVTKIFDRNIHGAKDITFEAEDKEFVVLVGPSGCGKTTILRLIAGLEQPTSGNVYIDGECINDIPPRDRNVAMVFQNYALYPHMDVYENMAFGLKVRGYPAGEIEARVKNAAELLGLSKYLKRKPGQLSGGQRQRVALGRAIVREPRLFLFDEPLSNLDAKLRVQMRSELARLHKRLSATIIYVTHDQVEAMTLGQKIIVLKDGVIQQIADPLTLYQSPANKFVAGFIGSPPMNFIPGKIKEVDNLPVFVHPSLNLKLNRKFLRFINREVELGIRPDDFSRNHGLEIQMIVDVVEPMGNERYIYGHCGDIMLSARIQQDEHPESDKPFRLTIAPEKIYLFDAQTEKRL</sequence>
<dbReference type="PANTHER" id="PTHR43875">
    <property type="entry name" value="MALTODEXTRIN IMPORT ATP-BINDING PROTEIN MSMX"/>
    <property type="match status" value="1"/>
</dbReference>
<dbReference type="SMART" id="SM00382">
    <property type="entry name" value="AAA"/>
    <property type="match status" value="1"/>
</dbReference>
<dbReference type="InterPro" id="IPR012340">
    <property type="entry name" value="NA-bd_OB-fold"/>
</dbReference>
<dbReference type="EMBL" id="MUKB01000012">
    <property type="protein sequence ID" value="OPX18475.1"/>
    <property type="molecule type" value="Genomic_DNA"/>
</dbReference>
<evidence type="ECO:0000313" key="6">
    <source>
        <dbReference type="Proteomes" id="UP000191663"/>
    </source>
</evidence>
<name>A0A1V4QHZ4_UNCW3</name>
<dbReference type="InterPro" id="IPR015855">
    <property type="entry name" value="ABC_transpr_MalK-like"/>
</dbReference>
<dbReference type="InterPro" id="IPR008995">
    <property type="entry name" value="Mo/tungstate-bd_C_term_dom"/>
</dbReference>
<dbReference type="Pfam" id="PF00005">
    <property type="entry name" value="ABC_tran"/>
    <property type="match status" value="1"/>
</dbReference>
<keyword evidence="2" id="KW-0547">Nucleotide-binding</keyword>
<dbReference type="SUPFAM" id="SSF52540">
    <property type="entry name" value="P-loop containing nucleoside triphosphate hydrolases"/>
    <property type="match status" value="1"/>
</dbReference>
<dbReference type="Gene3D" id="2.40.50.140">
    <property type="entry name" value="Nucleic acid-binding proteins"/>
    <property type="match status" value="1"/>
</dbReference>
<dbReference type="GO" id="GO:0055052">
    <property type="term" value="C:ATP-binding cassette (ABC) transporter complex, substrate-binding subunit-containing"/>
    <property type="evidence" value="ECO:0007669"/>
    <property type="project" value="TreeGrafter"/>
</dbReference>
<dbReference type="Gene3D" id="3.40.50.300">
    <property type="entry name" value="P-loop containing nucleotide triphosphate hydrolases"/>
    <property type="match status" value="1"/>
</dbReference>
<evidence type="ECO:0000256" key="1">
    <source>
        <dbReference type="ARBA" id="ARBA00022448"/>
    </source>
</evidence>
<evidence type="ECO:0000256" key="2">
    <source>
        <dbReference type="ARBA" id="ARBA00022741"/>
    </source>
</evidence>
<reference evidence="6" key="1">
    <citation type="submission" date="2017-01" db="EMBL/GenBank/DDBJ databases">
        <title>Novel pathways for hydrocarbon cycling and metabolic interdependencies in hydrothermal sediment communities.</title>
        <authorList>
            <person name="Dombrowski N."/>
            <person name="Seitz K."/>
            <person name="Teske A."/>
            <person name="Baker B."/>
        </authorList>
    </citation>
    <scope>NUCLEOTIDE SEQUENCE [LARGE SCALE GENOMIC DNA]</scope>
</reference>
<accession>A0A1V4QHZ4</accession>
<dbReference type="GO" id="GO:0016887">
    <property type="term" value="F:ATP hydrolysis activity"/>
    <property type="evidence" value="ECO:0007669"/>
    <property type="project" value="InterPro"/>
</dbReference>